<organism evidence="1 2">
    <name type="scientific">Nocardioides scoriae</name>
    <dbReference type="NCBI Taxonomy" id="642780"/>
    <lineage>
        <taxon>Bacteria</taxon>
        <taxon>Bacillati</taxon>
        <taxon>Actinomycetota</taxon>
        <taxon>Actinomycetes</taxon>
        <taxon>Propionibacteriales</taxon>
        <taxon>Nocardioidaceae</taxon>
        <taxon>Nocardioides</taxon>
    </lineage>
</organism>
<dbReference type="Proteomes" id="UP000198859">
    <property type="component" value="Chromosome I"/>
</dbReference>
<evidence type="ECO:0000313" key="1">
    <source>
        <dbReference type="EMBL" id="SDS84514.1"/>
    </source>
</evidence>
<dbReference type="EMBL" id="LT629757">
    <property type="protein sequence ID" value="SDS84514.1"/>
    <property type="molecule type" value="Genomic_DNA"/>
</dbReference>
<dbReference type="AlphaFoldDB" id="A0A1H1VHW1"/>
<reference evidence="2" key="1">
    <citation type="submission" date="2016-10" db="EMBL/GenBank/DDBJ databases">
        <authorList>
            <person name="Varghese N."/>
            <person name="Submissions S."/>
        </authorList>
    </citation>
    <scope>NUCLEOTIDE SEQUENCE [LARGE SCALE GENOMIC DNA]</scope>
    <source>
        <strain evidence="2">DSM 22127</strain>
    </source>
</reference>
<accession>A0A1H1VHW1</accession>
<evidence type="ECO:0000313" key="2">
    <source>
        <dbReference type="Proteomes" id="UP000198859"/>
    </source>
</evidence>
<sequence>MSDVQVVKTVLVRHDLAYAAMHDVGEAMLSAYGYRTTRGEGRHEAVALSCS</sequence>
<gene>
    <name evidence="1" type="ORF">SAMN04488570_2843</name>
</gene>
<keyword evidence="2" id="KW-1185">Reference proteome</keyword>
<proteinExistence type="predicted"/>
<protein>
    <submittedName>
        <fullName evidence="1">Uncharacterized protein</fullName>
    </submittedName>
</protein>
<name>A0A1H1VHW1_9ACTN</name>